<accession>A0ABY6ZGH2</accession>
<keyword evidence="2" id="KW-1185">Reference proteome</keyword>
<gene>
    <name evidence="1" type="ORF">NZD89_00290</name>
</gene>
<reference evidence="1" key="1">
    <citation type="submission" date="2022-08" db="EMBL/GenBank/DDBJ databases">
        <title>Alicyclobacillus fastidiosus DSM 17978, complete genome.</title>
        <authorList>
            <person name="Wang Q."/>
            <person name="Cai R."/>
            <person name="Wang Z."/>
        </authorList>
    </citation>
    <scope>NUCLEOTIDE SEQUENCE</scope>
    <source>
        <strain evidence="1">DSM 17978</strain>
    </source>
</reference>
<name>A0ABY6ZGH2_9BACL</name>
<protein>
    <recommendedName>
        <fullName evidence="3">SIR2-like domain-containing protein</fullName>
    </recommendedName>
</protein>
<evidence type="ECO:0000313" key="1">
    <source>
        <dbReference type="EMBL" id="WAH42004.1"/>
    </source>
</evidence>
<dbReference type="RefSeq" id="WP_268005899.1">
    <property type="nucleotide sequence ID" value="NZ_BSUT01000001.1"/>
</dbReference>
<evidence type="ECO:0008006" key="3">
    <source>
        <dbReference type="Google" id="ProtNLM"/>
    </source>
</evidence>
<evidence type="ECO:0000313" key="2">
    <source>
        <dbReference type="Proteomes" id="UP001164761"/>
    </source>
</evidence>
<dbReference type="EMBL" id="CP104067">
    <property type="protein sequence ID" value="WAH42004.1"/>
    <property type="molecule type" value="Genomic_DNA"/>
</dbReference>
<sequence length="137" mass="16097">MSVYLEELREDYHNDKVVPFIGAGLSVPFNVPTWKQLIEEITLKYAVGKREYIKSAVDMNLDLGDYWGAIDDLKKHAFIEDDEIQKEIVTLIRQRQIKLDDDSLHNYSDLANMRFKLHLTTNYEEILYRACPKSPQF</sequence>
<proteinExistence type="predicted"/>
<dbReference type="Proteomes" id="UP001164761">
    <property type="component" value="Chromosome"/>
</dbReference>
<organism evidence="1 2">
    <name type="scientific">Alicyclobacillus fastidiosus</name>
    <dbReference type="NCBI Taxonomy" id="392011"/>
    <lineage>
        <taxon>Bacteria</taxon>
        <taxon>Bacillati</taxon>
        <taxon>Bacillota</taxon>
        <taxon>Bacilli</taxon>
        <taxon>Bacillales</taxon>
        <taxon>Alicyclobacillaceae</taxon>
        <taxon>Alicyclobacillus</taxon>
    </lineage>
</organism>